<dbReference type="InterPro" id="IPR052728">
    <property type="entry name" value="O2_lipid_transport_reg"/>
</dbReference>
<feature type="transmembrane region" description="Helical" evidence="2">
    <location>
        <begin position="188"/>
        <end position="206"/>
    </location>
</feature>
<evidence type="ECO:0000313" key="4">
    <source>
        <dbReference type="EMBL" id="KAF2879839.1"/>
    </source>
</evidence>
<feature type="compositionally biased region" description="Low complexity" evidence="1">
    <location>
        <begin position="108"/>
        <end position="124"/>
    </location>
</feature>
<feature type="transmembrane region" description="Helical" evidence="2">
    <location>
        <begin position="374"/>
        <end position="393"/>
    </location>
</feature>
<feature type="transmembrane region" description="Helical" evidence="2">
    <location>
        <begin position="226"/>
        <end position="247"/>
    </location>
</feature>
<keyword evidence="2" id="KW-0472">Membrane</keyword>
<organism evidence="4 5">
    <name type="scientific">Ignelater luminosus</name>
    <name type="common">Cucubano</name>
    <name type="synonym">Pyrophorus luminosus</name>
    <dbReference type="NCBI Taxonomy" id="2038154"/>
    <lineage>
        <taxon>Eukaryota</taxon>
        <taxon>Metazoa</taxon>
        <taxon>Ecdysozoa</taxon>
        <taxon>Arthropoda</taxon>
        <taxon>Hexapoda</taxon>
        <taxon>Insecta</taxon>
        <taxon>Pterygota</taxon>
        <taxon>Neoptera</taxon>
        <taxon>Endopterygota</taxon>
        <taxon>Coleoptera</taxon>
        <taxon>Polyphaga</taxon>
        <taxon>Elateriformia</taxon>
        <taxon>Elateroidea</taxon>
        <taxon>Elateridae</taxon>
        <taxon>Agrypninae</taxon>
        <taxon>Pyrophorini</taxon>
        <taxon>Ignelater</taxon>
    </lineage>
</organism>
<dbReference type="GO" id="GO:0016747">
    <property type="term" value="F:acyltransferase activity, transferring groups other than amino-acyl groups"/>
    <property type="evidence" value="ECO:0007669"/>
    <property type="project" value="InterPro"/>
</dbReference>
<feature type="compositionally biased region" description="Polar residues" evidence="1">
    <location>
        <begin position="125"/>
        <end position="136"/>
    </location>
</feature>
<protein>
    <recommendedName>
        <fullName evidence="3">Acyltransferase 3 domain-containing protein</fullName>
    </recommendedName>
</protein>
<reference evidence="4" key="1">
    <citation type="submission" date="2019-08" db="EMBL/GenBank/DDBJ databases">
        <title>The genome of the North American firefly Photinus pyralis.</title>
        <authorList>
            <consortium name="Photinus pyralis genome working group"/>
            <person name="Fallon T.R."/>
            <person name="Sander Lower S.E."/>
            <person name="Weng J.-K."/>
        </authorList>
    </citation>
    <scope>NUCLEOTIDE SEQUENCE</scope>
    <source>
        <strain evidence="4">TRF0915ILg1</strain>
        <tissue evidence="4">Whole body</tissue>
    </source>
</reference>
<feature type="transmembrane region" description="Helical" evidence="2">
    <location>
        <begin position="33"/>
        <end position="56"/>
    </location>
</feature>
<proteinExistence type="predicted"/>
<gene>
    <name evidence="4" type="ORF">ILUMI_26366</name>
</gene>
<sequence length="532" mass="60256">MESTSKASPRITLHVEAVRSQHQRFNIWKDSTFIILCVVTSWVVALLIAGTAYDFYIQHLKEKRRILAMNCTTYTNPNSLSDKAIKLDMSLSDMKIYNGKSGFYTVNNNTGSENDSNDDNNNASMQPNSEMSESPENMQLEVKFNKQFVLCLLRRILLAFSVRVNFNNIFDQTVGSDTIPVIHGLKSISMAWVILGHTCIIAFKYSDNTEYRKVVQKEFIFQTISNGTFSVDTFFFTSGLLVSFLYFRTNAKGKLDLPVKRKITGLTTGVMHFFGLLTYRFARLTAPYLFVLGVVEVCMKWFNYNSVFEPPTIDHINCPKYWWRNVLYVNTLFPVEEMCMLWSWYLSDDTQFYVLGAILLILATSHFKSSASLLLIFMASSWMTTGYIAFSNSHMPGADDPLALFDKIYDKPWTRLGPYLIGMGVGWFLFKTNCHIKMSKLTVIVGWLACSACLLSLVYGLYEVDLSPITGAILMAMSMDHPLHLGKGTMIIMFLGQVVASYALAFAVSITFEGPSVSMLRILTRLTSSPKK</sequence>
<comment type="caution">
    <text evidence="4">The sequence shown here is derived from an EMBL/GenBank/DDBJ whole genome shotgun (WGS) entry which is preliminary data.</text>
</comment>
<evidence type="ECO:0000313" key="5">
    <source>
        <dbReference type="Proteomes" id="UP000801492"/>
    </source>
</evidence>
<feature type="transmembrane region" description="Helical" evidence="2">
    <location>
        <begin position="442"/>
        <end position="462"/>
    </location>
</feature>
<keyword evidence="2" id="KW-1133">Transmembrane helix</keyword>
<keyword evidence="5" id="KW-1185">Reference proteome</keyword>
<feature type="transmembrane region" description="Helical" evidence="2">
    <location>
        <begin position="413"/>
        <end position="430"/>
    </location>
</feature>
<keyword evidence="2" id="KW-0812">Transmembrane</keyword>
<feature type="region of interest" description="Disordered" evidence="1">
    <location>
        <begin position="108"/>
        <end position="136"/>
    </location>
</feature>
<name>A0A8K0FZ81_IGNLU</name>
<dbReference type="EMBL" id="VTPC01091068">
    <property type="protein sequence ID" value="KAF2879839.1"/>
    <property type="molecule type" value="Genomic_DNA"/>
</dbReference>
<evidence type="ECO:0000256" key="2">
    <source>
        <dbReference type="SAM" id="Phobius"/>
    </source>
</evidence>
<evidence type="ECO:0000256" key="1">
    <source>
        <dbReference type="SAM" id="MobiDB-lite"/>
    </source>
</evidence>
<dbReference type="PANTHER" id="PTHR11161">
    <property type="entry name" value="O-ACYLTRANSFERASE"/>
    <property type="match status" value="1"/>
</dbReference>
<dbReference type="Pfam" id="PF01757">
    <property type="entry name" value="Acyl_transf_3"/>
    <property type="match status" value="1"/>
</dbReference>
<dbReference type="PANTHER" id="PTHR11161:SF72">
    <property type="entry name" value="FI21449P1"/>
    <property type="match status" value="1"/>
</dbReference>
<dbReference type="Proteomes" id="UP000801492">
    <property type="component" value="Unassembled WGS sequence"/>
</dbReference>
<dbReference type="AlphaFoldDB" id="A0A8K0FZ81"/>
<dbReference type="OrthoDB" id="207378at2759"/>
<evidence type="ECO:0000259" key="3">
    <source>
        <dbReference type="Pfam" id="PF01757"/>
    </source>
</evidence>
<dbReference type="InterPro" id="IPR002656">
    <property type="entry name" value="Acyl_transf_3_dom"/>
</dbReference>
<feature type="domain" description="Acyltransferase 3" evidence="3">
    <location>
        <begin position="182"/>
        <end position="498"/>
    </location>
</feature>
<accession>A0A8K0FZ81</accession>
<feature type="transmembrane region" description="Helical" evidence="2">
    <location>
        <begin position="490"/>
        <end position="512"/>
    </location>
</feature>